<reference evidence="1 2" key="1">
    <citation type="submission" date="2021-03" db="EMBL/GenBank/DDBJ databases">
        <title>Whole genome shotgun sequence of Actinoplanes toevensis NBRC 105298.</title>
        <authorList>
            <person name="Komaki H."/>
            <person name="Tamura T."/>
        </authorList>
    </citation>
    <scope>NUCLEOTIDE SEQUENCE [LARGE SCALE GENOMIC DNA]</scope>
    <source>
        <strain evidence="1 2">NBRC 105298</strain>
    </source>
</reference>
<name>A0A919TAI1_9ACTN</name>
<sequence>MLTQPFADAIAQAERVVAEAPHIRGELDLIEGYDYLAGGIRASIQMAWAYDRDFPYFVRSTGPYTKMGLDNPDTLYFHAWLRDDAEYVVTGRRGSTTDLSFQILDGSYSPVNVPGSLAAFDDREIDIDPDGCFEIRFGPGLSGRNAFSLAPGSAMLVVREVFSDWATEKPGMLRIHRADRLGAAPAPLTQEAISKRYAVAGKMLVGRIRTFLAFAERFYLNLPVNTLTPPRLTPGGLATQYSSVGHYELADDQAMVVTVPVSDAPYQGLQLGTMWYVSLDYINHQTSLTVPQARVDPDGMVRYVISERDPGVANWIERTGHDRGYVQLRWQRLSRALTRSDGPRAEVVAVDDLPKQLPYHEPIAPAAWRERIAARQAATAARMLG</sequence>
<comment type="caution">
    <text evidence="1">The sequence shown here is derived from an EMBL/GenBank/DDBJ whole genome shotgun (WGS) entry which is preliminary data.</text>
</comment>
<keyword evidence="2" id="KW-1185">Reference proteome</keyword>
<proteinExistence type="predicted"/>
<evidence type="ECO:0008006" key="3">
    <source>
        <dbReference type="Google" id="ProtNLM"/>
    </source>
</evidence>
<evidence type="ECO:0000313" key="1">
    <source>
        <dbReference type="EMBL" id="GIM92078.1"/>
    </source>
</evidence>
<organism evidence="1 2">
    <name type="scientific">Paractinoplanes toevensis</name>
    <dbReference type="NCBI Taxonomy" id="571911"/>
    <lineage>
        <taxon>Bacteria</taxon>
        <taxon>Bacillati</taxon>
        <taxon>Actinomycetota</taxon>
        <taxon>Actinomycetes</taxon>
        <taxon>Micromonosporales</taxon>
        <taxon>Micromonosporaceae</taxon>
        <taxon>Paractinoplanes</taxon>
    </lineage>
</organism>
<accession>A0A919TAI1</accession>
<gene>
    <name evidence="1" type="ORF">Ato02nite_038710</name>
</gene>
<dbReference type="AlphaFoldDB" id="A0A919TAI1"/>
<dbReference type="RefSeq" id="WP_213007969.1">
    <property type="nucleotide sequence ID" value="NZ_BOQN01000051.1"/>
</dbReference>
<protein>
    <recommendedName>
        <fullName evidence="3">DUF1214 domain-containing protein</fullName>
    </recommendedName>
</protein>
<dbReference type="EMBL" id="BOQN01000051">
    <property type="protein sequence ID" value="GIM92078.1"/>
    <property type="molecule type" value="Genomic_DNA"/>
</dbReference>
<dbReference type="Proteomes" id="UP000677082">
    <property type="component" value="Unassembled WGS sequence"/>
</dbReference>
<evidence type="ECO:0000313" key="2">
    <source>
        <dbReference type="Proteomes" id="UP000677082"/>
    </source>
</evidence>